<dbReference type="GO" id="GO:0005886">
    <property type="term" value="C:plasma membrane"/>
    <property type="evidence" value="ECO:0007669"/>
    <property type="project" value="UniProtKB-SubCell"/>
</dbReference>
<dbReference type="EMBL" id="FNAK01000001">
    <property type="protein sequence ID" value="SDD27910.1"/>
    <property type="molecule type" value="Genomic_DNA"/>
</dbReference>
<evidence type="ECO:0000313" key="9">
    <source>
        <dbReference type="EMBL" id="SDD27910.1"/>
    </source>
</evidence>
<dbReference type="AlphaFoldDB" id="A0A1G6TFQ4"/>
<dbReference type="PANTHER" id="PTHR30269:SF37">
    <property type="entry name" value="MEMBRANE TRANSPORTER PROTEIN"/>
    <property type="match status" value="1"/>
</dbReference>
<dbReference type="OrthoDB" id="8478323at2"/>
<evidence type="ECO:0000256" key="5">
    <source>
        <dbReference type="ARBA" id="ARBA00022692"/>
    </source>
</evidence>
<accession>A0A1G6TFQ4</accession>
<evidence type="ECO:0000256" key="8">
    <source>
        <dbReference type="RuleBase" id="RU363041"/>
    </source>
</evidence>
<protein>
    <recommendedName>
        <fullName evidence="8">Probable membrane transporter protein</fullName>
    </recommendedName>
</protein>
<dbReference type="PANTHER" id="PTHR30269">
    <property type="entry name" value="TRANSMEMBRANE PROTEIN YFCA"/>
    <property type="match status" value="1"/>
</dbReference>
<dbReference type="InterPro" id="IPR002781">
    <property type="entry name" value="TM_pro_TauE-like"/>
</dbReference>
<evidence type="ECO:0000256" key="7">
    <source>
        <dbReference type="ARBA" id="ARBA00023136"/>
    </source>
</evidence>
<feature type="transmembrane region" description="Helical" evidence="8">
    <location>
        <begin position="32"/>
        <end position="54"/>
    </location>
</feature>
<gene>
    <name evidence="9" type="ORF">SAMN04488071_0222</name>
</gene>
<dbReference type="Proteomes" id="UP000183685">
    <property type="component" value="Unassembled WGS sequence"/>
</dbReference>
<dbReference type="RefSeq" id="WP_068308818.1">
    <property type="nucleotide sequence ID" value="NZ_FNAK01000001.1"/>
</dbReference>
<evidence type="ECO:0000313" key="10">
    <source>
        <dbReference type="Proteomes" id="UP000183685"/>
    </source>
</evidence>
<keyword evidence="10" id="KW-1185">Reference proteome</keyword>
<reference evidence="9 10" key="1">
    <citation type="submission" date="2016-10" db="EMBL/GenBank/DDBJ databases">
        <authorList>
            <person name="de Groot N.N."/>
        </authorList>
    </citation>
    <scope>NUCLEOTIDE SEQUENCE [LARGE SCALE GENOMIC DNA]</scope>
    <source>
        <strain evidence="9 10">CGMCC 1.9109</strain>
    </source>
</reference>
<feature type="transmembrane region" description="Helical" evidence="8">
    <location>
        <begin position="183"/>
        <end position="216"/>
    </location>
</feature>
<organism evidence="9 10">
    <name type="scientific">Kordiimonas lacus</name>
    <dbReference type="NCBI Taxonomy" id="637679"/>
    <lineage>
        <taxon>Bacteria</taxon>
        <taxon>Pseudomonadati</taxon>
        <taxon>Pseudomonadota</taxon>
        <taxon>Alphaproteobacteria</taxon>
        <taxon>Kordiimonadales</taxon>
        <taxon>Kordiimonadaceae</taxon>
        <taxon>Kordiimonas</taxon>
    </lineage>
</organism>
<evidence type="ECO:0000256" key="1">
    <source>
        <dbReference type="ARBA" id="ARBA00004651"/>
    </source>
</evidence>
<keyword evidence="6 8" id="KW-1133">Transmembrane helix</keyword>
<feature type="transmembrane region" description="Helical" evidence="8">
    <location>
        <begin position="98"/>
        <end position="118"/>
    </location>
</feature>
<proteinExistence type="inferred from homology"/>
<keyword evidence="3" id="KW-0813">Transport</keyword>
<evidence type="ECO:0000256" key="3">
    <source>
        <dbReference type="ARBA" id="ARBA00022448"/>
    </source>
</evidence>
<evidence type="ECO:0000256" key="2">
    <source>
        <dbReference type="ARBA" id="ARBA00009142"/>
    </source>
</evidence>
<dbReference type="STRING" id="637679.GCA_001550055_00667"/>
<dbReference type="InterPro" id="IPR052017">
    <property type="entry name" value="TSUP"/>
</dbReference>
<feature type="transmembrane region" description="Helical" evidence="8">
    <location>
        <begin position="7"/>
        <end position="26"/>
    </location>
</feature>
<comment type="subcellular location">
    <subcellularLocation>
        <location evidence="1 8">Cell membrane</location>
        <topology evidence="1 8">Multi-pass membrane protein</topology>
    </subcellularLocation>
</comment>
<evidence type="ECO:0000256" key="4">
    <source>
        <dbReference type="ARBA" id="ARBA00022475"/>
    </source>
</evidence>
<evidence type="ECO:0000256" key="6">
    <source>
        <dbReference type="ARBA" id="ARBA00022989"/>
    </source>
</evidence>
<sequence length="253" mass="26758">MTIIPDTLSFLDAALLVGVSFFTSFLSASMGIGGGVALLAVMAQVMPPLAIVPVHGVVQLGSNAGRAYLMREAIVWRIVLYFLMGSLIGGLIGGQIVVALPAATLQLVLGLFVLYSLWGPMPKPSADHKSMAFVGSSGALSTLLTMFVGATGPFVAVVVKMFSLSRLAHVGTFSACMVGQHTVKIVVFGLLGFAFGAYLPLMVAMVATGFLGTWVGRHFLMKSTDERFGRWLNIILTLLAARLLWQGAQGFFA</sequence>
<comment type="similarity">
    <text evidence="2 8">Belongs to the 4-toluene sulfonate uptake permease (TSUP) (TC 2.A.102) family.</text>
</comment>
<dbReference type="Pfam" id="PF01925">
    <property type="entry name" value="TauE"/>
    <property type="match status" value="1"/>
</dbReference>
<feature type="transmembrane region" description="Helical" evidence="8">
    <location>
        <begin position="74"/>
        <end position="92"/>
    </location>
</feature>
<feature type="transmembrane region" description="Helical" evidence="8">
    <location>
        <begin position="139"/>
        <end position="163"/>
    </location>
</feature>
<keyword evidence="5 8" id="KW-0812">Transmembrane</keyword>
<keyword evidence="4 8" id="KW-1003">Cell membrane</keyword>
<name>A0A1G6TFQ4_9PROT</name>
<keyword evidence="7 8" id="KW-0472">Membrane</keyword>
<feature type="transmembrane region" description="Helical" evidence="8">
    <location>
        <begin position="228"/>
        <end position="245"/>
    </location>
</feature>